<keyword evidence="8" id="KW-0456">Lyase</keyword>
<dbReference type="SUPFAM" id="SSF53686">
    <property type="entry name" value="Tryptophan synthase beta subunit-like PLP-dependent enzymes"/>
    <property type="match status" value="1"/>
</dbReference>
<keyword evidence="6" id="KW-0791">Threonine biosynthesis</keyword>
<reference evidence="13" key="1">
    <citation type="journal article" date="2022" name="G3 (Bethesda)">
        <title>High quality genome of the basidiomycete yeast Dioszegia hungarica PDD-24b-2 isolated from cloud water.</title>
        <authorList>
            <person name="Jarrige D."/>
            <person name="Haridas S."/>
            <person name="Bleykasten-Grosshans C."/>
            <person name="Joly M."/>
            <person name="Nadalig T."/>
            <person name="Sancelme M."/>
            <person name="Vuilleumier S."/>
            <person name="Grigoriev I.V."/>
            <person name="Amato P."/>
            <person name="Bringel F."/>
        </authorList>
    </citation>
    <scope>NUCLEOTIDE SEQUENCE</scope>
    <source>
        <strain evidence="13">PDD-24b-2</strain>
    </source>
</reference>
<keyword evidence="5" id="KW-0028">Amino-acid biosynthesis</keyword>
<dbReference type="PANTHER" id="PTHR42690:SF1">
    <property type="entry name" value="THREONINE SYNTHASE-LIKE 2"/>
    <property type="match status" value="1"/>
</dbReference>
<comment type="cofactor">
    <cofactor evidence="1 9">
        <name>pyridoxal 5'-phosphate</name>
        <dbReference type="ChEBI" id="CHEBI:597326"/>
    </cofactor>
</comment>
<keyword evidence="14" id="KW-1185">Reference proteome</keyword>
<accession>A0AA38HGK0</accession>
<dbReference type="CDD" id="cd01560">
    <property type="entry name" value="Thr-synth_2"/>
    <property type="match status" value="1"/>
</dbReference>
<dbReference type="InterPro" id="IPR037158">
    <property type="entry name" value="Thr_synth_N_sf"/>
</dbReference>
<evidence type="ECO:0000256" key="4">
    <source>
        <dbReference type="ARBA" id="ARBA00013028"/>
    </source>
</evidence>
<dbReference type="InterPro" id="IPR051166">
    <property type="entry name" value="Threonine_Synthase"/>
</dbReference>
<dbReference type="EMBL" id="JAKWFO010000003">
    <property type="protein sequence ID" value="KAI9638514.1"/>
    <property type="molecule type" value="Genomic_DNA"/>
</dbReference>
<dbReference type="InterPro" id="IPR036052">
    <property type="entry name" value="TrpB-like_PALP_sf"/>
</dbReference>
<comment type="pathway">
    <text evidence="2">Amino-acid biosynthesis; L-threonine biosynthesis; L-threonine from L-aspartate: step 5/5.</text>
</comment>
<dbReference type="Proteomes" id="UP001164286">
    <property type="component" value="Unassembled WGS sequence"/>
</dbReference>
<dbReference type="Gene3D" id="3.40.50.1100">
    <property type="match status" value="2"/>
</dbReference>
<dbReference type="GO" id="GO:0004795">
    <property type="term" value="F:threonine synthase activity"/>
    <property type="evidence" value="ECO:0007669"/>
    <property type="project" value="UniProtKB-EC"/>
</dbReference>
<feature type="domain" description="Threonine synthase N-terminal" evidence="12">
    <location>
        <begin position="8"/>
        <end position="87"/>
    </location>
</feature>
<keyword evidence="7 9" id="KW-0663">Pyridoxal phosphate</keyword>
<evidence type="ECO:0000256" key="3">
    <source>
        <dbReference type="ARBA" id="ARBA00005517"/>
    </source>
</evidence>
<evidence type="ECO:0000313" key="13">
    <source>
        <dbReference type="EMBL" id="KAI9638514.1"/>
    </source>
</evidence>
<evidence type="ECO:0000259" key="12">
    <source>
        <dbReference type="Pfam" id="PF14821"/>
    </source>
</evidence>
<dbReference type="GeneID" id="77725865"/>
<evidence type="ECO:0000256" key="5">
    <source>
        <dbReference type="ARBA" id="ARBA00022605"/>
    </source>
</evidence>
<organism evidence="13 14">
    <name type="scientific">Dioszegia hungarica</name>
    <dbReference type="NCBI Taxonomy" id="4972"/>
    <lineage>
        <taxon>Eukaryota</taxon>
        <taxon>Fungi</taxon>
        <taxon>Dikarya</taxon>
        <taxon>Basidiomycota</taxon>
        <taxon>Agaricomycotina</taxon>
        <taxon>Tremellomycetes</taxon>
        <taxon>Tremellales</taxon>
        <taxon>Bulleribasidiaceae</taxon>
        <taxon>Dioszegia</taxon>
    </lineage>
</organism>
<evidence type="ECO:0000256" key="9">
    <source>
        <dbReference type="PIRSR" id="PIRSR604450-51"/>
    </source>
</evidence>
<proteinExistence type="inferred from homology"/>
<dbReference type="GO" id="GO:0030170">
    <property type="term" value="F:pyridoxal phosphate binding"/>
    <property type="evidence" value="ECO:0007669"/>
    <property type="project" value="InterPro"/>
</dbReference>
<name>A0AA38HGK0_9TREE</name>
<dbReference type="InterPro" id="IPR029144">
    <property type="entry name" value="Thr_synth_N"/>
</dbReference>
<evidence type="ECO:0000256" key="8">
    <source>
        <dbReference type="ARBA" id="ARBA00023239"/>
    </source>
</evidence>
<dbReference type="GO" id="GO:0009088">
    <property type="term" value="P:threonine biosynthetic process"/>
    <property type="evidence" value="ECO:0007669"/>
    <property type="project" value="UniProtKB-KW"/>
</dbReference>
<dbReference type="NCBIfam" id="TIGR00260">
    <property type="entry name" value="thrC"/>
    <property type="match status" value="1"/>
</dbReference>
<comment type="similarity">
    <text evidence="3">Belongs to the threonine synthase family.</text>
</comment>
<protein>
    <recommendedName>
        <fullName evidence="4">threonine synthase</fullName>
        <ecNumber evidence="4">4.2.3.1</ecNumber>
    </recommendedName>
</protein>
<dbReference type="Pfam" id="PF14821">
    <property type="entry name" value="Thr_synth_N"/>
    <property type="match status" value="1"/>
</dbReference>
<gene>
    <name evidence="13" type="ORF">MKK02DRAFT_23038</name>
</gene>
<comment type="caution">
    <text evidence="13">The sequence shown here is derived from an EMBL/GenBank/DDBJ whole genome shotgun (WGS) entry which is preliminary data.</text>
</comment>
<dbReference type="RefSeq" id="XP_052948291.1">
    <property type="nucleotide sequence ID" value="XM_053086664.1"/>
</dbReference>
<dbReference type="EC" id="4.2.3.1" evidence="4"/>
<feature type="modified residue" description="N6-(pyridoxal phosphate)lysine" evidence="9">
    <location>
        <position position="119"/>
    </location>
</feature>
<evidence type="ECO:0000256" key="7">
    <source>
        <dbReference type="ARBA" id="ARBA00022898"/>
    </source>
</evidence>
<feature type="domain" description="Tryptophan synthase beta chain-like PALP" evidence="11">
    <location>
        <begin position="96"/>
        <end position="317"/>
    </location>
</feature>
<evidence type="ECO:0000256" key="10">
    <source>
        <dbReference type="SAM" id="MobiDB-lite"/>
    </source>
</evidence>
<evidence type="ECO:0000256" key="6">
    <source>
        <dbReference type="ARBA" id="ARBA00022697"/>
    </source>
</evidence>
<feature type="region of interest" description="Disordered" evidence="10">
    <location>
        <begin position="330"/>
        <end position="349"/>
    </location>
</feature>
<dbReference type="Pfam" id="PF24857">
    <property type="entry name" value="THR4_C"/>
    <property type="match status" value="1"/>
</dbReference>
<evidence type="ECO:0000256" key="2">
    <source>
        <dbReference type="ARBA" id="ARBA00004979"/>
    </source>
</evidence>
<dbReference type="PROSITE" id="PS00165">
    <property type="entry name" value="DEHYDRATASE_SER_THR"/>
    <property type="match status" value="1"/>
</dbReference>
<evidence type="ECO:0000256" key="1">
    <source>
        <dbReference type="ARBA" id="ARBA00001933"/>
    </source>
</evidence>
<dbReference type="InterPro" id="IPR001926">
    <property type="entry name" value="TrpB-like_PALP"/>
</dbReference>
<dbReference type="Gene3D" id="3.90.1380.10">
    <property type="entry name" value="Threonine synthase, N-terminal domain"/>
    <property type="match status" value="1"/>
</dbReference>
<dbReference type="InterPro" id="IPR004450">
    <property type="entry name" value="Thr_synthase-like"/>
</dbReference>
<evidence type="ECO:0000313" key="14">
    <source>
        <dbReference type="Proteomes" id="UP001164286"/>
    </source>
</evidence>
<dbReference type="Pfam" id="PF00291">
    <property type="entry name" value="PALP"/>
    <property type="match status" value="1"/>
</dbReference>
<dbReference type="AlphaFoldDB" id="A0AA38HGK0"/>
<evidence type="ECO:0000259" key="11">
    <source>
        <dbReference type="Pfam" id="PF00291"/>
    </source>
</evidence>
<dbReference type="InterPro" id="IPR000634">
    <property type="entry name" value="Ser/Thr_deHydtase_PyrdxlP-BS"/>
</dbReference>
<dbReference type="FunFam" id="3.40.50.1100:FF:000024">
    <property type="entry name" value="Probable threonine synthase"/>
    <property type="match status" value="1"/>
</dbReference>
<sequence>MSEQQEMRYFSTRGGKETLSFEEAVLTGLAPNGGLYIPTHIPALPADWQTAWSSLSFSDLSHKILSLYIPASVIPSSDLKGLIDASYSTFRDEKTTPLRQTAENEYVMELWHGPTWAFKDVALQFLGNLFAFFLKRRNGEKEEGREALTVVGATSGDTGSAAIYGLRSKPDVSIFMLYPDNRVSPIQLAQMATIPDENVHVVAVENSDFDTCQSIVKTLFSDPTFNATHRLGAVNSINWARILAQIVYYFSAYFQLPEDKRDKVQFVVPTGNFGDILAGWFAKKMGLPMGELVVATNENDILERFFRTGRYAAEDAEDVTEETKEQVKEMIPAQGSSDGKQATKAHSGVKETHSPAMDILLSSNFERLLYYLAEETCLPEGSAEEMRVKAQETLNGWMGQMKKDGKVDMGSKVREAGSRDFWAERVSDQQTVEEIKRYYARKEFGSYVVDPHTAVGLAAQTRSAKKSPSSTWITLATAHPAKFSSAVELALSSASPSFNFDRDVLPDSLAELMGMEKRIYKVQGEQGVRELIEKVAREKKGEKGGKAAGSI</sequence>
<dbReference type="FunFam" id="3.90.1380.10:FF:000003">
    <property type="entry name" value="THR4p Threonine synthase"/>
    <property type="match status" value="1"/>
</dbReference>
<dbReference type="PANTHER" id="PTHR42690">
    <property type="entry name" value="THREONINE SYNTHASE FAMILY MEMBER"/>
    <property type="match status" value="1"/>
</dbReference>